<dbReference type="Pfam" id="PF00512">
    <property type="entry name" value="HisKA"/>
    <property type="match status" value="1"/>
</dbReference>
<dbReference type="SMART" id="SM00448">
    <property type="entry name" value="REC"/>
    <property type="match status" value="1"/>
</dbReference>
<feature type="modified residue" description="4-aspartylphosphate" evidence="15">
    <location>
        <position position="808"/>
    </location>
</feature>
<dbReference type="PROSITE" id="PS50885">
    <property type="entry name" value="HAMP"/>
    <property type="match status" value="1"/>
</dbReference>
<dbReference type="InterPro" id="IPR036097">
    <property type="entry name" value="HisK_dim/P_sf"/>
</dbReference>
<evidence type="ECO:0000256" key="4">
    <source>
        <dbReference type="ARBA" id="ARBA00022475"/>
    </source>
</evidence>
<evidence type="ECO:0000259" key="19">
    <source>
        <dbReference type="PROSITE" id="PS50110"/>
    </source>
</evidence>
<dbReference type="AlphaFoldDB" id="A0A0H4U5A5"/>
<dbReference type="PROSITE" id="PS50125">
    <property type="entry name" value="GUANYLATE_CYCLASE_2"/>
    <property type="match status" value="1"/>
</dbReference>
<dbReference type="FunFam" id="3.40.50.2300:FF:000001">
    <property type="entry name" value="DNA-binding response regulator PhoB"/>
    <property type="match status" value="1"/>
</dbReference>
<feature type="transmembrane region" description="Helical" evidence="17">
    <location>
        <begin position="384"/>
        <end position="406"/>
    </location>
</feature>
<dbReference type="SUPFAM" id="SSF158472">
    <property type="entry name" value="HAMP domain-like"/>
    <property type="match status" value="1"/>
</dbReference>
<dbReference type="CDD" id="cd16922">
    <property type="entry name" value="HATPase_EvgS-ArcB-TorS-like"/>
    <property type="match status" value="1"/>
</dbReference>
<evidence type="ECO:0000313" key="22">
    <source>
        <dbReference type="EMBL" id="AKQ09602.1"/>
    </source>
</evidence>
<evidence type="ECO:0000256" key="1">
    <source>
        <dbReference type="ARBA" id="ARBA00000085"/>
    </source>
</evidence>
<evidence type="ECO:0000256" key="14">
    <source>
        <dbReference type="ARBA" id="ARBA00023163"/>
    </source>
</evidence>
<keyword evidence="7 17" id="KW-0812">Transmembrane</keyword>
<dbReference type="Pfam" id="PF02743">
    <property type="entry name" value="dCache_1"/>
    <property type="match status" value="1"/>
</dbReference>
<feature type="domain" description="HAMP" evidence="21">
    <location>
        <begin position="403"/>
        <end position="455"/>
    </location>
</feature>
<dbReference type="InterPro" id="IPR036890">
    <property type="entry name" value="HATPase_C_sf"/>
</dbReference>
<dbReference type="PANTHER" id="PTHR43047">
    <property type="entry name" value="TWO-COMPONENT HISTIDINE PROTEIN KINASE"/>
    <property type="match status" value="1"/>
</dbReference>
<dbReference type="InterPro" id="IPR001054">
    <property type="entry name" value="A/G_cyclase"/>
</dbReference>
<comment type="subcellular location">
    <subcellularLocation>
        <location evidence="2">Cell membrane</location>
        <topology evidence="2">Multi-pass membrane protein</topology>
    </subcellularLocation>
</comment>
<dbReference type="Pfam" id="PF00211">
    <property type="entry name" value="Guanylate_cyc"/>
    <property type="match status" value="1"/>
</dbReference>
<dbReference type="SUPFAM" id="SSF52172">
    <property type="entry name" value="CheY-like"/>
    <property type="match status" value="1"/>
</dbReference>
<keyword evidence="8" id="KW-0418">Kinase</keyword>
<sequence>MRFVSQAGWHKQMIFKSLAQGVSKVSGKVPLRLILVIPFVLQIFAAVGLVGYLSYRNSKRAVNDVATQLLEEVNARVEQNLESYLTIPHVVNQINATAINLGQLNLQDIPQLERYFWRQLQIFNTLTFTGLGLENKDNLGAERLDDGTLILRVSTKATNHIFHSYSTNEFGERCSAVLGEIPMSDCIKKRQEILDSIKFDPRTRPWYSTAVKAGRSTWSEIYPNTAGITAYLGASMPFYDKQDQLQGVLLTNINLSQIGKFLRSIKVGKTGQVFIIERSGMLVATSTGEKPFRTTNKDYGAERVKATDSSNAFTKATAQYLSTKLNQKQPIQRLQQWEFAVDGKRKFLQIQPFQDEFGLDWLIVVVVPEADFIEQIHAHTRTTIALCLVALLLATEVGIVTSRWVVRPILQLKDAAIALEKGQFDQIVNQERSDELGVLVKAFNNMARQLQESFATLEAKNTELQHLDQLKNEFLANTSQELRTPLNGMISIAESLIDGVAGQLPSKANANLAIIASSGKRLGNLVNDLLDFSKLKHKHLELEIKPVSLREIVNLVLGHSNSLIGEKPLKLINSIPADMPLVDADENRLQQIFYNLIENAIKFTESGRVEVLAEQLPVSNDELPMLVITVSDTGIGIPADKLNRIFDSFESVDCSRTKKYGGRGLGLAVTRQLVELHGGKIHVRSRSLPEAQFRLGGSPKGLQNKSGSQFTFTLPVSQRQVQQTSALLQIESIAPVPDLTNETPNFTGTLAADSGYIKILIVDDEPVNRQVLTNYLSMENYAIATATNGLEALEMLSTGFQPDLILLDVMMPRMTGYEVCAKIRQKFLPSELPVIMLTANNQVSDLVEGFTCGVNDYLTKPCSKHELLARIKSHLRLSKITSAYGKFVPHDFLRFLGYDSIVDVKLGDHVQKEMTVLFADIRSFTSLSEQLSPQENFNFINSYLSRVSPAIRAHNGFIDKYIGDGVMALFPESADDGVQGALEMQQTVAVYNQHRCQSGYVPITIGIGLHTGSLMLGTIGEQKRMESTVISDAVNLASRLEGLTKLYGAGIMISQQTLYNLNQFQKYSYRFLDRVKVKGKNKPVAVFELFDQDQPQLKELKRKTKSNFEQAAFLYHRQAFAQAEQIFQSVLHTNPQDKAAMLYVKRCQRYQSYGVPEDWERAEALHES</sequence>
<dbReference type="SUPFAM" id="SSF47384">
    <property type="entry name" value="Homodimeric domain of signal transducing histidine kinase"/>
    <property type="match status" value="1"/>
</dbReference>
<dbReference type="SMART" id="SM00304">
    <property type="entry name" value="HAMP"/>
    <property type="match status" value="1"/>
</dbReference>
<evidence type="ECO:0000256" key="3">
    <source>
        <dbReference type="ARBA" id="ARBA00012438"/>
    </source>
</evidence>
<dbReference type="EC" id="2.7.13.3" evidence="3"/>
<dbReference type="GO" id="GO:0000155">
    <property type="term" value="F:phosphorelay sensor kinase activity"/>
    <property type="evidence" value="ECO:0007669"/>
    <property type="project" value="InterPro"/>
</dbReference>
<evidence type="ECO:0000256" key="17">
    <source>
        <dbReference type="SAM" id="Phobius"/>
    </source>
</evidence>
<dbReference type="GO" id="GO:0003677">
    <property type="term" value="F:DNA binding"/>
    <property type="evidence" value="ECO:0007669"/>
    <property type="project" value="UniProtKB-KW"/>
</dbReference>
<dbReference type="SUPFAM" id="SSF55073">
    <property type="entry name" value="Nucleotide cyclase"/>
    <property type="match status" value="1"/>
</dbReference>
<dbReference type="Pfam" id="PF00672">
    <property type="entry name" value="HAMP"/>
    <property type="match status" value="1"/>
</dbReference>
<evidence type="ECO:0000256" key="11">
    <source>
        <dbReference type="ARBA" id="ARBA00023015"/>
    </source>
</evidence>
<keyword evidence="10" id="KW-0902">Two-component regulatory system</keyword>
<dbReference type="Gene3D" id="1.10.8.500">
    <property type="entry name" value="HAMP domain in histidine kinase"/>
    <property type="match status" value="1"/>
</dbReference>
<dbReference type="InterPro" id="IPR003594">
    <property type="entry name" value="HATPase_dom"/>
</dbReference>
<evidence type="ECO:0000256" key="8">
    <source>
        <dbReference type="ARBA" id="ARBA00022777"/>
    </source>
</evidence>
<dbReference type="InterPro" id="IPR011006">
    <property type="entry name" value="CheY-like_superfamily"/>
</dbReference>
<dbReference type="InterPro" id="IPR029787">
    <property type="entry name" value="Nucleotide_cyclase"/>
</dbReference>
<dbReference type="GO" id="GO:0005886">
    <property type="term" value="C:plasma membrane"/>
    <property type="evidence" value="ECO:0007669"/>
    <property type="project" value="UniProtKB-SubCell"/>
</dbReference>
<dbReference type="Gene3D" id="3.30.70.1230">
    <property type="entry name" value="Nucleotide cyclase"/>
    <property type="match status" value="1"/>
</dbReference>
<keyword evidence="6" id="KW-0808">Transferase</keyword>
<dbReference type="InterPro" id="IPR029151">
    <property type="entry name" value="Sensor-like_sf"/>
</dbReference>
<evidence type="ECO:0000256" key="12">
    <source>
        <dbReference type="ARBA" id="ARBA00023125"/>
    </source>
</evidence>
<dbReference type="Gene3D" id="3.30.565.10">
    <property type="entry name" value="Histidine kinase-like ATPase, C-terminal domain"/>
    <property type="match status" value="1"/>
</dbReference>
<evidence type="ECO:0000256" key="16">
    <source>
        <dbReference type="SAM" id="Coils"/>
    </source>
</evidence>
<organism evidence="22">
    <name type="scientific">Moorena bouillonii PNG</name>
    <dbReference type="NCBI Taxonomy" id="568701"/>
    <lineage>
        <taxon>Bacteria</taxon>
        <taxon>Bacillati</taxon>
        <taxon>Cyanobacteriota</taxon>
        <taxon>Cyanophyceae</taxon>
        <taxon>Coleofasciculales</taxon>
        <taxon>Coleofasciculaceae</taxon>
        <taxon>Moorena</taxon>
    </lineage>
</organism>
<dbReference type="PRINTS" id="PR00344">
    <property type="entry name" value="BCTRLSENSOR"/>
</dbReference>
<dbReference type="PROSITE" id="PS50110">
    <property type="entry name" value="RESPONSE_REGULATORY"/>
    <property type="match status" value="1"/>
</dbReference>
<dbReference type="CDD" id="cd00082">
    <property type="entry name" value="HisKA"/>
    <property type="match status" value="1"/>
</dbReference>
<keyword evidence="12" id="KW-0238">DNA-binding</keyword>
<keyword evidence="13 17" id="KW-0472">Membrane</keyword>
<dbReference type="InterPro" id="IPR003661">
    <property type="entry name" value="HisK_dim/P_dom"/>
</dbReference>
<dbReference type="Pfam" id="PF00072">
    <property type="entry name" value="Response_reg"/>
    <property type="match status" value="1"/>
</dbReference>
<dbReference type="SUPFAM" id="SSF55874">
    <property type="entry name" value="ATPase domain of HSP90 chaperone/DNA topoisomerase II/histidine kinase"/>
    <property type="match status" value="1"/>
</dbReference>
<dbReference type="SMART" id="SM00387">
    <property type="entry name" value="HATPase_c"/>
    <property type="match status" value="1"/>
</dbReference>
<dbReference type="SMART" id="SM00044">
    <property type="entry name" value="CYCc"/>
    <property type="match status" value="1"/>
</dbReference>
<dbReference type="SMART" id="SM00388">
    <property type="entry name" value="HisKA"/>
    <property type="match status" value="1"/>
</dbReference>
<keyword evidence="16" id="KW-0175">Coiled coil</keyword>
<proteinExistence type="predicted"/>
<evidence type="ECO:0000256" key="7">
    <source>
        <dbReference type="ARBA" id="ARBA00022692"/>
    </source>
</evidence>
<feature type="domain" description="Response regulatory" evidence="19">
    <location>
        <begin position="758"/>
        <end position="875"/>
    </location>
</feature>
<dbReference type="Gene3D" id="1.10.287.130">
    <property type="match status" value="1"/>
</dbReference>
<dbReference type="GO" id="GO:0009190">
    <property type="term" value="P:cyclic nucleotide biosynthetic process"/>
    <property type="evidence" value="ECO:0007669"/>
    <property type="project" value="InterPro"/>
</dbReference>
<evidence type="ECO:0000256" key="9">
    <source>
        <dbReference type="ARBA" id="ARBA00022989"/>
    </source>
</evidence>
<protein>
    <recommendedName>
        <fullName evidence="3">histidine kinase</fullName>
        <ecNumber evidence="3">2.7.13.3</ecNumber>
    </recommendedName>
</protein>
<name>A0A0H4U5A5_9CYAN</name>
<dbReference type="InterPro" id="IPR003660">
    <property type="entry name" value="HAMP_dom"/>
</dbReference>
<dbReference type="PROSITE" id="PS50109">
    <property type="entry name" value="HIS_KIN"/>
    <property type="match status" value="1"/>
</dbReference>
<dbReference type="GO" id="GO:0004016">
    <property type="term" value="F:adenylate cyclase activity"/>
    <property type="evidence" value="ECO:0007669"/>
    <property type="project" value="UniProtKB-ARBA"/>
</dbReference>
<dbReference type="InterPro" id="IPR005467">
    <property type="entry name" value="His_kinase_dom"/>
</dbReference>
<dbReference type="Gene3D" id="3.40.50.2300">
    <property type="match status" value="1"/>
</dbReference>
<evidence type="ECO:0000256" key="5">
    <source>
        <dbReference type="ARBA" id="ARBA00022553"/>
    </source>
</evidence>
<evidence type="ECO:0000259" key="18">
    <source>
        <dbReference type="PROSITE" id="PS50109"/>
    </source>
</evidence>
<keyword evidence="9 17" id="KW-1133">Transmembrane helix</keyword>
<evidence type="ECO:0000256" key="15">
    <source>
        <dbReference type="PROSITE-ProRule" id="PRU00169"/>
    </source>
</evidence>
<dbReference type="CDD" id="cd07302">
    <property type="entry name" value="CHD"/>
    <property type="match status" value="1"/>
</dbReference>
<evidence type="ECO:0000259" key="21">
    <source>
        <dbReference type="PROSITE" id="PS50885"/>
    </source>
</evidence>
<dbReference type="PANTHER" id="PTHR43047:SF72">
    <property type="entry name" value="OSMOSENSING HISTIDINE PROTEIN KINASE SLN1"/>
    <property type="match status" value="1"/>
</dbReference>
<reference evidence="22" key="1">
    <citation type="journal article" date="2015" name="J. Nat. Prod.">
        <title>Combining Mass Spectrometric Metabolic Profiling with Genomic Analysis: A Powerful Approach for Discovering Natural Products from Cyanobacteria.</title>
        <authorList>
            <person name="Kleigrewe K."/>
            <person name="Almaliti J."/>
            <person name="Tian I.Y."/>
            <person name="Kinnel R.B."/>
            <person name="Korobeynikov A."/>
            <person name="Monroe E.A."/>
            <person name="Duggan B.M."/>
            <person name="Di Marzo V."/>
            <person name="Sherman D.H."/>
            <person name="Dorrestein P.C."/>
            <person name="Gerwick L."/>
            <person name="Gerwick W.H."/>
        </authorList>
    </citation>
    <scope>NUCLEOTIDE SEQUENCE</scope>
    <source>
        <strain evidence="22">PNG 5-198</strain>
    </source>
</reference>
<keyword evidence="11" id="KW-0805">Transcription regulation</keyword>
<evidence type="ECO:0000256" key="2">
    <source>
        <dbReference type="ARBA" id="ARBA00004651"/>
    </source>
</evidence>
<dbReference type="InterPro" id="IPR033479">
    <property type="entry name" value="dCache_1"/>
</dbReference>
<comment type="catalytic activity">
    <reaction evidence="1">
        <text>ATP + protein L-histidine = ADP + protein N-phospho-L-histidine.</text>
        <dbReference type="EC" id="2.7.13.3"/>
    </reaction>
</comment>
<dbReference type="InterPro" id="IPR004358">
    <property type="entry name" value="Sig_transdc_His_kin-like_C"/>
</dbReference>
<feature type="domain" description="Guanylate cyclase" evidence="20">
    <location>
        <begin position="915"/>
        <end position="1041"/>
    </location>
</feature>
<accession>A0A0H4U5A5</accession>
<dbReference type="EMBL" id="KP715425">
    <property type="protein sequence ID" value="AKQ09602.1"/>
    <property type="molecule type" value="Genomic_DNA"/>
</dbReference>
<evidence type="ECO:0000256" key="13">
    <source>
        <dbReference type="ARBA" id="ARBA00023136"/>
    </source>
</evidence>
<evidence type="ECO:0000256" key="10">
    <source>
        <dbReference type="ARBA" id="ARBA00023012"/>
    </source>
</evidence>
<keyword evidence="4" id="KW-1003">Cell membrane</keyword>
<keyword evidence="14" id="KW-0804">Transcription</keyword>
<dbReference type="SUPFAM" id="SSF103190">
    <property type="entry name" value="Sensory domain-like"/>
    <property type="match status" value="1"/>
</dbReference>
<feature type="transmembrane region" description="Helical" evidence="17">
    <location>
        <begin position="33"/>
        <end position="53"/>
    </location>
</feature>
<evidence type="ECO:0000259" key="20">
    <source>
        <dbReference type="PROSITE" id="PS50125"/>
    </source>
</evidence>
<dbReference type="InterPro" id="IPR001789">
    <property type="entry name" value="Sig_transdc_resp-reg_receiver"/>
</dbReference>
<feature type="coiled-coil region" evidence="16">
    <location>
        <begin position="440"/>
        <end position="467"/>
    </location>
</feature>
<dbReference type="CDD" id="cd17574">
    <property type="entry name" value="REC_OmpR"/>
    <property type="match status" value="1"/>
</dbReference>
<feature type="domain" description="Histidine kinase" evidence="18">
    <location>
        <begin position="477"/>
        <end position="718"/>
    </location>
</feature>
<keyword evidence="5 15" id="KW-0597">Phosphoprotein</keyword>
<evidence type="ECO:0000256" key="6">
    <source>
        <dbReference type="ARBA" id="ARBA00022679"/>
    </source>
</evidence>
<dbReference type="GO" id="GO:0009927">
    <property type="term" value="F:histidine phosphotransfer kinase activity"/>
    <property type="evidence" value="ECO:0007669"/>
    <property type="project" value="TreeGrafter"/>
</dbReference>
<dbReference type="Pfam" id="PF02518">
    <property type="entry name" value="HATPase_c"/>
    <property type="match status" value="1"/>
</dbReference>
<dbReference type="CDD" id="cd06225">
    <property type="entry name" value="HAMP"/>
    <property type="match status" value="1"/>
</dbReference>
<dbReference type="Gene3D" id="3.30.450.20">
    <property type="entry name" value="PAS domain"/>
    <property type="match status" value="1"/>
</dbReference>